<reference evidence="3" key="1">
    <citation type="submission" date="2020-04" db="EMBL/GenBank/DDBJ databases">
        <title>Draft genome resource of the tomato pathogen Pseudocercospora fuligena.</title>
        <authorList>
            <person name="Zaccaron A."/>
        </authorList>
    </citation>
    <scope>NUCLEOTIDE SEQUENCE</scope>
    <source>
        <strain evidence="3">PF001</strain>
    </source>
</reference>
<name>A0A8H6RQZ3_9PEZI</name>
<feature type="region of interest" description="Disordered" evidence="1">
    <location>
        <begin position="91"/>
        <end position="220"/>
    </location>
</feature>
<feature type="signal peptide" evidence="2">
    <location>
        <begin position="1"/>
        <end position="22"/>
    </location>
</feature>
<proteinExistence type="predicted"/>
<dbReference type="EMBL" id="JABCIY010000041">
    <property type="protein sequence ID" value="KAF7195202.1"/>
    <property type="molecule type" value="Genomic_DNA"/>
</dbReference>
<keyword evidence="2" id="KW-0732">Signal</keyword>
<feature type="chain" id="PRO_5034537131" description="Secreted protein" evidence="2">
    <location>
        <begin position="23"/>
        <end position="220"/>
    </location>
</feature>
<dbReference type="Proteomes" id="UP000660729">
    <property type="component" value="Unassembled WGS sequence"/>
</dbReference>
<evidence type="ECO:0000256" key="2">
    <source>
        <dbReference type="SAM" id="SignalP"/>
    </source>
</evidence>
<evidence type="ECO:0000313" key="3">
    <source>
        <dbReference type="EMBL" id="KAF7195202.1"/>
    </source>
</evidence>
<gene>
    <name evidence="3" type="ORF">HII31_03408</name>
</gene>
<keyword evidence="4" id="KW-1185">Reference proteome</keyword>
<sequence>MAPASTLSSAVVLCALLSGALALPMPQNGQLPAIQDATTGIADPNNLLPGLPPLPPQPAVFHRTAAWLRQAGYPPGLVDWLEQVWQSRSSMPFGGQNAAPTNGGFVDDGNDSAQGDEREFEGPSNEGFDEDSDLTTVPGWMSGAADSFRQSSGSAPENDISMSSSSMPGRGVPQGISRSSRGQDLRQNRQSGSSDPSLRAIRGALNQLATDEASGNGGMS</sequence>
<accession>A0A8H6RQZ3</accession>
<evidence type="ECO:0000313" key="4">
    <source>
        <dbReference type="Proteomes" id="UP000660729"/>
    </source>
</evidence>
<protein>
    <recommendedName>
        <fullName evidence="5">Secreted protein</fullName>
    </recommendedName>
</protein>
<feature type="compositionally biased region" description="Polar residues" evidence="1">
    <location>
        <begin position="148"/>
        <end position="167"/>
    </location>
</feature>
<organism evidence="3 4">
    <name type="scientific">Pseudocercospora fuligena</name>
    <dbReference type="NCBI Taxonomy" id="685502"/>
    <lineage>
        <taxon>Eukaryota</taxon>
        <taxon>Fungi</taxon>
        <taxon>Dikarya</taxon>
        <taxon>Ascomycota</taxon>
        <taxon>Pezizomycotina</taxon>
        <taxon>Dothideomycetes</taxon>
        <taxon>Dothideomycetidae</taxon>
        <taxon>Mycosphaerellales</taxon>
        <taxon>Mycosphaerellaceae</taxon>
        <taxon>Pseudocercospora</taxon>
    </lineage>
</organism>
<evidence type="ECO:0000256" key="1">
    <source>
        <dbReference type="SAM" id="MobiDB-lite"/>
    </source>
</evidence>
<evidence type="ECO:0008006" key="5">
    <source>
        <dbReference type="Google" id="ProtNLM"/>
    </source>
</evidence>
<comment type="caution">
    <text evidence="3">The sequence shown here is derived from an EMBL/GenBank/DDBJ whole genome shotgun (WGS) entry which is preliminary data.</text>
</comment>
<dbReference type="AlphaFoldDB" id="A0A8H6RQZ3"/>